<gene>
    <name evidence="19" type="ORF">NP493_19g11019</name>
</gene>
<keyword evidence="9" id="KW-0675">Receptor</keyword>
<dbReference type="GO" id="GO:0015276">
    <property type="term" value="F:ligand-gated monoatomic ion channel activity"/>
    <property type="evidence" value="ECO:0007669"/>
    <property type="project" value="InterPro"/>
</dbReference>
<keyword evidence="3 16" id="KW-0812">Transmembrane</keyword>
<keyword evidence="4" id="KW-0732">Signal</keyword>
<evidence type="ECO:0000256" key="14">
    <source>
        <dbReference type="ARBA" id="ARBA00034104"/>
    </source>
</evidence>
<dbReference type="InterPro" id="IPR028082">
    <property type="entry name" value="Peripla_BP_I"/>
</dbReference>
<dbReference type="InterPro" id="IPR001320">
    <property type="entry name" value="Iontro_rcpt_C"/>
</dbReference>
<dbReference type="SMART" id="SM00079">
    <property type="entry name" value="PBPe"/>
    <property type="match status" value="1"/>
</dbReference>
<accession>A0AAD9UKK3</accession>
<evidence type="ECO:0000256" key="3">
    <source>
        <dbReference type="ARBA" id="ARBA00022692"/>
    </source>
</evidence>
<dbReference type="EMBL" id="JAODUO010000019">
    <property type="protein sequence ID" value="KAK2192983.1"/>
    <property type="molecule type" value="Genomic_DNA"/>
</dbReference>
<dbReference type="FunFam" id="3.40.190.10:FF:000060">
    <property type="entry name" value="Glutamate receptor ionotropic, kainate 1"/>
    <property type="match status" value="1"/>
</dbReference>
<evidence type="ECO:0000256" key="13">
    <source>
        <dbReference type="ARBA" id="ARBA00023303"/>
    </source>
</evidence>
<evidence type="ECO:0000256" key="8">
    <source>
        <dbReference type="ARBA" id="ARBA00023136"/>
    </source>
</evidence>
<evidence type="ECO:0000256" key="2">
    <source>
        <dbReference type="ARBA" id="ARBA00022475"/>
    </source>
</evidence>
<keyword evidence="1" id="KW-0813">Transport</keyword>
<comment type="subcellular location">
    <subcellularLocation>
        <location evidence="14">Postsynaptic cell membrane</location>
        <topology evidence="14">Multi-pass membrane protein</topology>
    </subcellularLocation>
</comment>
<evidence type="ECO:0000256" key="7">
    <source>
        <dbReference type="ARBA" id="ARBA00023065"/>
    </source>
</evidence>
<evidence type="ECO:0000256" key="15">
    <source>
        <dbReference type="SAM" id="MobiDB-lite"/>
    </source>
</evidence>
<name>A0AAD9UKK3_RIDPI</name>
<sequence length="641" mass="70664">MDAVSVIVKGLNRLLRENKSRFRSTFRQGQMYNNNSRGIPCKDKKGRKRPVPFDHGQDLMGAFRSVRFPGMTGQVTFDKWGQRIGTWSRQGGLIVETERRIQQVTKEKPGNKTRIVTSILREPDDGIPLFGNDRYEGYCAELAAEIAKIVGFDYIIRLVKDNKYGSRLDDGNWNGMVGELSRGPFMSLGISIMIKKPEKQKPGVFSFMDPLSYEIWLYVILAYVGVSVVLFVVSRFSPYEWQIEDSVNGPTFTNDFTILNSLWFALGAIMQQGCDISPRLVWTAGALLPVVNVVRPACHVCAGRRAVVPAGGGHSRARGHPPAGIFADPARTGSADASRPRRHAGINARASSSVGSRSISGRIVGGVWWFCTLILISSYTANLAAFLTVERMLTPIESADDLAKQTVIQYGTLSSGSTQNFFKKSEIPVYERMWTYMQSAQPSVFVDKTNEGVQRVRDSKGKYAFLLESTMNDYHNQLKPCNTMKVGGNLDSKGYGIATPLGSSLREPISVAVLQLRESGVLQKLHKKWWYDKGECGGENDAKSSKQSALTLSNVAGVFYILIGGLALSMITSVLEFVYKSRVETKRQKKTFSTSAVRTKAHMANRNSQDGENGGVASQSMPVHVSTSTVPIARSSAVSLV</sequence>
<evidence type="ECO:0000256" key="11">
    <source>
        <dbReference type="ARBA" id="ARBA00023257"/>
    </source>
</evidence>
<keyword evidence="13" id="KW-0407">Ion channel</keyword>
<feature type="region of interest" description="Disordered" evidence="15">
    <location>
        <begin position="590"/>
        <end position="623"/>
    </location>
</feature>
<dbReference type="InterPro" id="IPR015683">
    <property type="entry name" value="Ionotropic_Glu_rcpt"/>
</dbReference>
<evidence type="ECO:0000256" key="1">
    <source>
        <dbReference type="ARBA" id="ARBA00022448"/>
    </source>
</evidence>
<dbReference type="Pfam" id="PF00060">
    <property type="entry name" value="Lig_chan"/>
    <property type="match status" value="2"/>
</dbReference>
<keyword evidence="8 16" id="KW-0472">Membrane</keyword>
<evidence type="ECO:0000256" key="16">
    <source>
        <dbReference type="SAM" id="Phobius"/>
    </source>
</evidence>
<proteinExistence type="predicted"/>
<dbReference type="PANTHER" id="PTHR18966">
    <property type="entry name" value="IONOTROPIC GLUTAMATE RECEPTOR"/>
    <property type="match status" value="1"/>
</dbReference>
<dbReference type="GO" id="GO:0045211">
    <property type="term" value="C:postsynaptic membrane"/>
    <property type="evidence" value="ECO:0007669"/>
    <property type="project" value="UniProtKB-SubCell"/>
</dbReference>
<dbReference type="Gene3D" id="3.40.190.10">
    <property type="entry name" value="Periplasmic binding protein-like II"/>
    <property type="match status" value="2"/>
</dbReference>
<dbReference type="Gene3D" id="3.40.50.2300">
    <property type="match status" value="1"/>
</dbReference>
<dbReference type="SMART" id="SM00918">
    <property type="entry name" value="Lig_chan-Glu_bd"/>
    <property type="match status" value="1"/>
</dbReference>
<feature type="compositionally biased region" description="Polar residues" evidence="15">
    <location>
        <begin position="605"/>
        <end position="623"/>
    </location>
</feature>
<evidence type="ECO:0000313" key="20">
    <source>
        <dbReference type="Proteomes" id="UP001209878"/>
    </source>
</evidence>
<dbReference type="Gene3D" id="1.10.287.70">
    <property type="match status" value="1"/>
</dbReference>
<dbReference type="InterPro" id="IPR019594">
    <property type="entry name" value="Glu/Gly-bd"/>
</dbReference>
<dbReference type="InterPro" id="IPR001828">
    <property type="entry name" value="ANF_lig-bd_rcpt"/>
</dbReference>
<feature type="domain" description="Ionotropic glutamate receptor L-glutamate and glycine-binding" evidence="18">
    <location>
        <begin position="116"/>
        <end position="182"/>
    </location>
</feature>
<evidence type="ECO:0000256" key="6">
    <source>
        <dbReference type="ARBA" id="ARBA00023018"/>
    </source>
</evidence>
<evidence type="ECO:0000256" key="12">
    <source>
        <dbReference type="ARBA" id="ARBA00023286"/>
    </source>
</evidence>
<dbReference type="Pfam" id="PF10613">
    <property type="entry name" value="Lig_chan-Glu_bd"/>
    <property type="match status" value="1"/>
</dbReference>
<evidence type="ECO:0000256" key="9">
    <source>
        <dbReference type="ARBA" id="ARBA00023170"/>
    </source>
</evidence>
<keyword evidence="10" id="KW-0325">Glycoprotein</keyword>
<evidence type="ECO:0000313" key="19">
    <source>
        <dbReference type="EMBL" id="KAK2192983.1"/>
    </source>
</evidence>
<dbReference type="FunFam" id="3.40.190.10:FF:000210">
    <property type="entry name" value="Glutamate receptor ionotropic, kainate 1"/>
    <property type="match status" value="1"/>
</dbReference>
<feature type="transmembrane region" description="Helical" evidence="16">
    <location>
        <begin position="215"/>
        <end position="233"/>
    </location>
</feature>
<keyword evidence="5 16" id="KW-1133">Transmembrane helix</keyword>
<evidence type="ECO:0000259" key="18">
    <source>
        <dbReference type="SMART" id="SM00918"/>
    </source>
</evidence>
<keyword evidence="20" id="KW-1185">Reference proteome</keyword>
<keyword evidence="7" id="KW-0406">Ion transport</keyword>
<evidence type="ECO:0000256" key="10">
    <source>
        <dbReference type="ARBA" id="ARBA00023180"/>
    </source>
</evidence>
<keyword evidence="6" id="KW-0770">Synapse</keyword>
<dbReference type="Proteomes" id="UP001209878">
    <property type="component" value="Unassembled WGS sequence"/>
</dbReference>
<evidence type="ECO:0000256" key="5">
    <source>
        <dbReference type="ARBA" id="ARBA00022989"/>
    </source>
</evidence>
<evidence type="ECO:0000259" key="17">
    <source>
        <dbReference type="SMART" id="SM00079"/>
    </source>
</evidence>
<feature type="domain" description="Ionotropic glutamate receptor C-terminal" evidence="17">
    <location>
        <begin position="113"/>
        <end position="532"/>
    </location>
</feature>
<keyword evidence="2" id="KW-1003">Cell membrane</keyword>
<keyword evidence="12" id="KW-1071">Ligand-gated ion channel</keyword>
<dbReference type="SUPFAM" id="SSF53850">
    <property type="entry name" value="Periplasmic binding protein-like II"/>
    <property type="match status" value="1"/>
</dbReference>
<protein>
    <submittedName>
        <fullName evidence="19">Uncharacterized protein</fullName>
    </submittedName>
</protein>
<reference evidence="19" key="1">
    <citation type="journal article" date="2023" name="Mol. Biol. Evol.">
        <title>Third-Generation Sequencing Reveals the Adaptive Role of the Epigenome in Three Deep-Sea Polychaetes.</title>
        <authorList>
            <person name="Perez M."/>
            <person name="Aroh O."/>
            <person name="Sun Y."/>
            <person name="Lan Y."/>
            <person name="Juniper S.K."/>
            <person name="Young C.R."/>
            <person name="Angers B."/>
            <person name="Qian P.Y."/>
        </authorList>
    </citation>
    <scope>NUCLEOTIDE SEQUENCE</scope>
    <source>
        <strain evidence="19">R07B-5</strain>
    </source>
</reference>
<dbReference type="Pfam" id="PF01094">
    <property type="entry name" value="ANF_receptor"/>
    <property type="match status" value="1"/>
</dbReference>
<organism evidence="19 20">
    <name type="scientific">Ridgeia piscesae</name>
    <name type="common">Tubeworm</name>
    <dbReference type="NCBI Taxonomy" id="27915"/>
    <lineage>
        <taxon>Eukaryota</taxon>
        <taxon>Metazoa</taxon>
        <taxon>Spiralia</taxon>
        <taxon>Lophotrochozoa</taxon>
        <taxon>Annelida</taxon>
        <taxon>Polychaeta</taxon>
        <taxon>Sedentaria</taxon>
        <taxon>Canalipalpata</taxon>
        <taxon>Sabellida</taxon>
        <taxon>Siboglinidae</taxon>
        <taxon>Ridgeia</taxon>
    </lineage>
</organism>
<evidence type="ECO:0000256" key="4">
    <source>
        <dbReference type="ARBA" id="ARBA00022729"/>
    </source>
</evidence>
<keyword evidence="11" id="KW-0628">Postsynaptic cell membrane</keyword>
<feature type="transmembrane region" description="Helical" evidence="16">
    <location>
        <begin position="367"/>
        <end position="389"/>
    </location>
</feature>
<feature type="transmembrane region" description="Helical" evidence="16">
    <location>
        <begin position="557"/>
        <end position="579"/>
    </location>
</feature>
<dbReference type="SUPFAM" id="SSF53822">
    <property type="entry name" value="Periplasmic binding protein-like I"/>
    <property type="match status" value="1"/>
</dbReference>
<dbReference type="AlphaFoldDB" id="A0AAD9UKK3"/>
<comment type="caution">
    <text evidence="19">The sequence shown here is derived from an EMBL/GenBank/DDBJ whole genome shotgun (WGS) entry which is preliminary data.</text>
</comment>